<dbReference type="Gene3D" id="3.40.50.150">
    <property type="entry name" value="Vaccinia Virus protein VP39"/>
    <property type="match status" value="1"/>
</dbReference>
<reference evidence="4" key="1">
    <citation type="submission" date="2020-05" db="EMBL/GenBank/DDBJ databases">
        <authorList>
            <person name="Chiriac C."/>
            <person name="Salcher M."/>
            <person name="Ghai R."/>
            <person name="Kavagutti S V."/>
        </authorList>
    </citation>
    <scope>NUCLEOTIDE SEQUENCE</scope>
</reference>
<accession>A0A6J7CZ07</accession>
<evidence type="ECO:0000313" key="3">
    <source>
        <dbReference type="EMBL" id="CAB4831935.1"/>
    </source>
</evidence>
<dbReference type="Pfam" id="PF03602">
    <property type="entry name" value="Cons_hypoth95"/>
    <property type="match status" value="1"/>
</dbReference>
<evidence type="ECO:0000256" key="2">
    <source>
        <dbReference type="ARBA" id="ARBA00022679"/>
    </source>
</evidence>
<evidence type="ECO:0000313" key="5">
    <source>
        <dbReference type="EMBL" id="CAB5032720.1"/>
    </source>
</evidence>
<dbReference type="SUPFAM" id="SSF53335">
    <property type="entry name" value="S-adenosyl-L-methionine-dependent methyltransferases"/>
    <property type="match status" value="1"/>
</dbReference>
<dbReference type="CDD" id="cd02440">
    <property type="entry name" value="AdoMet_MTases"/>
    <property type="match status" value="1"/>
</dbReference>
<dbReference type="PANTHER" id="PTHR43542">
    <property type="entry name" value="METHYLTRANSFERASE"/>
    <property type="match status" value="1"/>
</dbReference>
<dbReference type="GO" id="GO:0031167">
    <property type="term" value="P:rRNA methylation"/>
    <property type="evidence" value="ECO:0007669"/>
    <property type="project" value="InterPro"/>
</dbReference>
<dbReference type="EMBL" id="CAFBLT010000001">
    <property type="protein sequence ID" value="CAB4863266.1"/>
    <property type="molecule type" value="Genomic_DNA"/>
</dbReference>
<gene>
    <name evidence="3" type="ORF">UFOPK3164_01284</name>
    <name evidence="4" type="ORF">UFOPK3427_00326</name>
    <name evidence="5" type="ORF">UFOPK4112_01860</name>
</gene>
<dbReference type="EMBL" id="CAFBPM010000036">
    <property type="protein sequence ID" value="CAB5032720.1"/>
    <property type="molecule type" value="Genomic_DNA"/>
</dbReference>
<protein>
    <submittedName>
        <fullName evidence="4">Unannotated protein</fullName>
    </submittedName>
</protein>
<dbReference type="PANTHER" id="PTHR43542:SF1">
    <property type="entry name" value="METHYLTRANSFERASE"/>
    <property type="match status" value="1"/>
</dbReference>
<keyword evidence="1" id="KW-0489">Methyltransferase</keyword>
<organism evidence="4">
    <name type="scientific">freshwater metagenome</name>
    <dbReference type="NCBI Taxonomy" id="449393"/>
    <lineage>
        <taxon>unclassified sequences</taxon>
        <taxon>metagenomes</taxon>
        <taxon>ecological metagenomes</taxon>
    </lineage>
</organism>
<keyword evidence="2" id="KW-0808">Transferase</keyword>
<evidence type="ECO:0000313" key="4">
    <source>
        <dbReference type="EMBL" id="CAB4863266.1"/>
    </source>
</evidence>
<dbReference type="PROSITE" id="PS00092">
    <property type="entry name" value="N6_MTASE"/>
    <property type="match status" value="1"/>
</dbReference>
<dbReference type="GO" id="GO:0003676">
    <property type="term" value="F:nucleic acid binding"/>
    <property type="evidence" value="ECO:0007669"/>
    <property type="project" value="InterPro"/>
</dbReference>
<dbReference type="PIRSF" id="PIRSF004553">
    <property type="entry name" value="CHP00095"/>
    <property type="match status" value="1"/>
</dbReference>
<name>A0A6J7CZ07_9ZZZZ</name>
<dbReference type="GO" id="GO:0008168">
    <property type="term" value="F:methyltransferase activity"/>
    <property type="evidence" value="ECO:0007669"/>
    <property type="project" value="UniProtKB-KW"/>
</dbReference>
<dbReference type="AlphaFoldDB" id="A0A6J7CZ07"/>
<evidence type="ECO:0000256" key="1">
    <source>
        <dbReference type="ARBA" id="ARBA00022603"/>
    </source>
</evidence>
<proteinExistence type="predicted"/>
<dbReference type="InterPro" id="IPR004398">
    <property type="entry name" value="RNA_MeTrfase_RsmD"/>
</dbReference>
<dbReference type="InterPro" id="IPR029063">
    <property type="entry name" value="SAM-dependent_MTases_sf"/>
</dbReference>
<dbReference type="InterPro" id="IPR002052">
    <property type="entry name" value="DNA_methylase_N6_adenine_CS"/>
</dbReference>
<dbReference type="EMBL" id="CAFABE010000067">
    <property type="protein sequence ID" value="CAB4831935.1"/>
    <property type="molecule type" value="Genomic_DNA"/>
</dbReference>
<sequence>MVSGSAKGRPLKAALPSSVRPTTDRVKEAIFDILGSMGGVAGLRVLDLFAGSGALGIEALSRGAASVIFVDADHVALGATRANVEALGMSDGPVTFVQASLPTWTPPEVDLVLVDPPYGFEQLQETLALISASTMVVESRDEPIVPPGWVSHRQRRYGGTLVTVMINEQQGEGER</sequence>